<sequence length="143" mass="15332">MNAVHEDIIIEPLVQIANGNQCSVKPLRNDHGLDQHPASTSKEPPDQVGGGVCARFNTSPSSISNRKRPKRSVGTMDLRSYSSRGCQPTEPPDSPDCGYGPPKATVSCARPLSAATGPSQDLRPAATACKERHQMDTIQKNNQ</sequence>
<evidence type="ECO:0000313" key="3">
    <source>
        <dbReference type="Proteomes" id="UP000314294"/>
    </source>
</evidence>
<accession>A0A4Z2HKU2</accession>
<name>A0A4Z2HKU2_9TELE</name>
<dbReference type="Proteomes" id="UP000314294">
    <property type="component" value="Unassembled WGS sequence"/>
</dbReference>
<gene>
    <name evidence="2" type="ORF">EYF80_024132</name>
</gene>
<proteinExistence type="predicted"/>
<evidence type="ECO:0000256" key="1">
    <source>
        <dbReference type="SAM" id="MobiDB-lite"/>
    </source>
</evidence>
<dbReference type="AlphaFoldDB" id="A0A4Z2HKU2"/>
<organism evidence="2 3">
    <name type="scientific">Liparis tanakae</name>
    <name type="common">Tanaka's snailfish</name>
    <dbReference type="NCBI Taxonomy" id="230148"/>
    <lineage>
        <taxon>Eukaryota</taxon>
        <taxon>Metazoa</taxon>
        <taxon>Chordata</taxon>
        <taxon>Craniata</taxon>
        <taxon>Vertebrata</taxon>
        <taxon>Euteleostomi</taxon>
        <taxon>Actinopterygii</taxon>
        <taxon>Neopterygii</taxon>
        <taxon>Teleostei</taxon>
        <taxon>Neoteleostei</taxon>
        <taxon>Acanthomorphata</taxon>
        <taxon>Eupercaria</taxon>
        <taxon>Perciformes</taxon>
        <taxon>Cottioidei</taxon>
        <taxon>Cottales</taxon>
        <taxon>Liparidae</taxon>
        <taxon>Liparis</taxon>
    </lineage>
</organism>
<reference evidence="2 3" key="1">
    <citation type="submission" date="2019-03" db="EMBL/GenBank/DDBJ databases">
        <title>First draft genome of Liparis tanakae, snailfish: a comprehensive survey of snailfish specific genes.</title>
        <authorList>
            <person name="Kim W."/>
            <person name="Song I."/>
            <person name="Jeong J.-H."/>
            <person name="Kim D."/>
            <person name="Kim S."/>
            <person name="Ryu S."/>
            <person name="Song J.Y."/>
            <person name="Lee S.K."/>
        </authorList>
    </citation>
    <scope>NUCLEOTIDE SEQUENCE [LARGE SCALE GENOMIC DNA]</scope>
    <source>
        <tissue evidence="2">Muscle</tissue>
    </source>
</reference>
<comment type="caution">
    <text evidence="2">The sequence shown here is derived from an EMBL/GenBank/DDBJ whole genome shotgun (WGS) entry which is preliminary data.</text>
</comment>
<evidence type="ECO:0000313" key="2">
    <source>
        <dbReference type="EMBL" id="TNN65603.1"/>
    </source>
</evidence>
<protein>
    <submittedName>
        <fullName evidence="2">Uncharacterized protein</fullName>
    </submittedName>
</protein>
<dbReference type="EMBL" id="SRLO01000232">
    <property type="protein sequence ID" value="TNN65603.1"/>
    <property type="molecule type" value="Genomic_DNA"/>
</dbReference>
<keyword evidence="3" id="KW-1185">Reference proteome</keyword>
<feature type="region of interest" description="Disordered" evidence="1">
    <location>
        <begin position="25"/>
        <end position="143"/>
    </location>
</feature>